<dbReference type="Gene3D" id="3.30.300.30">
    <property type="match status" value="1"/>
</dbReference>
<keyword evidence="6" id="KW-1185">Reference proteome</keyword>
<name>A0ABN3FMZ3_9ACTN</name>
<dbReference type="Gene3D" id="3.40.50.12780">
    <property type="entry name" value="N-terminal domain of ligase-like"/>
    <property type="match status" value="2"/>
</dbReference>
<dbReference type="Proteomes" id="UP001500253">
    <property type="component" value="Unassembled WGS sequence"/>
</dbReference>
<sequence>MSLSRVIARLSSTSRGFTFVSGDSTDFLSFAELKAAGEDFGRRLASAGFQRGDRGILMLSGQREFIIAFVGMVRAGVIPVPVFPPAMLTRIEAYRERLHSIHASCLPRHIVADDALFDICVEAVGEKPVNFAELAAGAPTGELVEPDGGEPLFLQYTSGSTAGPKGVVVTHDNLLENLRSMNEALGTSPERDRFVSWLPLYHDMGLIGCMLGPLVYEIPAWFIPPYDFARRPTTWLDWMSRVSGTFSYAPNFAYELVTRRATDKQLAGWDLSAWRVAGVGAEPVRPGTMREFGERFAAAGFDAAAITPSYGLAEGTLGVAFTPVGQGLRTLSVDAAALSERGVVRPVEGGAGGGAKAEAGVEAGAEPGADVREIVSCGPLLSGWEIRIRAASQEPADGKSAEGQPAAGFAGEPASAEGQSGAGSAGEPASAEGQSGAGSAGEPASAEGQIEIRGASVARGYWEAPELTGETFQDGWLLTGDLGFVHEGEVYVTGRTKDLVIHHGRNYHPTDIEWACLGLPGVRPDHVIAFGTPDERLVVVAEHKPASSPPDLARQIATRVRGAVGVTPDDVVLVRPGTLPKTSSGKLRRAACRDAYSRKALAGHGGAQQ</sequence>
<evidence type="ECO:0000313" key="6">
    <source>
        <dbReference type="Proteomes" id="UP001500253"/>
    </source>
</evidence>
<evidence type="ECO:0000256" key="2">
    <source>
        <dbReference type="ARBA" id="ARBA00022598"/>
    </source>
</evidence>
<dbReference type="PANTHER" id="PTHR22754:SF32">
    <property type="entry name" value="DISCO-INTERACTING PROTEIN 2"/>
    <property type="match status" value="1"/>
</dbReference>
<accession>A0ABN3FMZ3</accession>
<dbReference type="PANTHER" id="PTHR22754">
    <property type="entry name" value="DISCO-INTERACTING PROTEIN 2 DIP2 -RELATED"/>
    <property type="match status" value="1"/>
</dbReference>
<feature type="compositionally biased region" description="Low complexity" evidence="3">
    <location>
        <begin position="410"/>
        <end position="419"/>
    </location>
</feature>
<dbReference type="InterPro" id="IPR040097">
    <property type="entry name" value="FAAL/FAAC"/>
</dbReference>
<feature type="compositionally biased region" description="Low complexity" evidence="3">
    <location>
        <begin position="425"/>
        <end position="434"/>
    </location>
</feature>
<protein>
    <submittedName>
        <fullName evidence="5">Fatty acyl-AMP ligase</fullName>
    </submittedName>
</protein>
<feature type="region of interest" description="Disordered" evidence="3">
    <location>
        <begin position="393"/>
        <end position="446"/>
    </location>
</feature>
<dbReference type="InterPro" id="IPR045851">
    <property type="entry name" value="AMP-bd_C_sf"/>
</dbReference>
<evidence type="ECO:0000256" key="1">
    <source>
        <dbReference type="ARBA" id="ARBA00006432"/>
    </source>
</evidence>
<evidence type="ECO:0000256" key="3">
    <source>
        <dbReference type="SAM" id="MobiDB-lite"/>
    </source>
</evidence>
<feature type="domain" description="AMP-dependent synthetase/ligase" evidence="4">
    <location>
        <begin position="23"/>
        <end position="321"/>
    </location>
</feature>
<proteinExistence type="inferred from homology"/>
<evidence type="ECO:0000313" key="5">
    <source>
        <dbReference type="EMBL" id="GAA2333920.1"/>
    </source>
</evidence>
<dbReference type="InterPro" id="IPR000873">
    <property type="entry name" value="AMP-dep_synth/lig_dom"/>
</dbReference>
<gene>
    <name evidence="5" type="ORF">GCM10010246_17120</name>
</gene>
<dbReference type="SUPFAM" id="SSF56801">
    <property type="entry name" value="Acetyl-CoA synthetase-like"/>
    <property type="match status" value="1"/>
</dbReference>
<comment type="caution">
    <text evidence="5">The sequence shown here is derived from an EMBL/GenBank/DDBJ whole genome shotgun (WGS) entry which is preliminary data.</text>
</comment>
<dbReference type="CDD" id="cd05931">
    <property type="entry name" value="FAAL"/>
    <property type="match status" value="1"/>
</dbReference>
<evidence type="ECO:0000259" key="4">
    <source>
        <dbReference type="Pfam" id="PF00501"/>
    </source>
</evidence>
<keyword evidence="2 5" id="KW-0436">Ligase</keyword>
<dbReference type="GO" id="GO:0016874">
    <property type="term" value="F:ligase activity"/>
    <property type="evidence" value="ECO:0007669"/>
    <property type="project" value="UniProtKB-KW"/>
</dbReference>
<organism evidence="5 6">
    <name type="scientific">Streptomyces cuspidosporus</name>
    <dbReference type="NCBI Taxonomy" id="66882"/>
    <lineage>
        <taxon>Bacteria</taxon>
        <taxon>Bacillati</taxon>
        <taxon>Actinomycetota</taxon>
        <taxon>Actinomycetes</taxon>
        <taxon>Kitasatosporales</taxon>
        <taxon>Streptomycetaceae</taxon>
        <taxon>Streptomyces</taxon>
    </lineage>
</organism>
<dbReference type="EMBL" id="BAAASD010000005">
    <property type="protein sequence ID" value="GAA2333920.1"/>
    <property type="molecule type" value="Genomic_DNA"/>
</dbReference>
<comment type="similarity">
    <text evidence="1">Belongs to the ATP-dependent AMP-binding enzyme family.</text>
</comment>
<dbReference type="InterPro" id="IPR042099">
    <property type="entry name" value="ANL_N_sf"/>
</dbReference>
<dbReference type="Pfam" id="PF00501">
    <property type="entry name" value="AMP-binding"/>
    <property type="match status" value="1"/>
</dbReference>
<reference evidence="5 6" key="1">
    <citation type="journal article" date="2019" name="Int. J. Syst. Evol. Microbiol.">
        <title>The Global Catalogue of Microorganisms (GCM) 10K type strain sequencing project: providing services to taxonomists for standard genome sequencing and annotation.</title>
        <authorList>
            <consortium name="The Broad Institute Genomics Platform"/>
            <consortium name="The Broad Institute Genome Sequencing Center for Infectious Disease"/>
            <person name="Wu L."/>
            <person name="Ma J."/>
        </authorList>
    </citation>
    <scope>NUCLEOTIDE SEQUENCE [LARGE SCALE GENOMIC DNA]</scope>
    <source>
        <strain evidence="5 6">JCM 4316</strain>
    </source>
</reference>